<dbReference type="EMBL" id="AAGW02023490">
    <property type="status" value="NOT_ANNOTATED_CDS"/>
    <property type="molecule type" value="Genomic_DNA"/>
</dbReference>
<dbReference type="InterPro" id="IPR000595">
    <property type="entry name" value="cNMP-bd_dom"/>
</dbReference>
<dbReference type="PROSITE" id="PS50042">
    <property type="entry name" value="CNMP_BINDING_3"/>
    <property type="match status" value="1"/>
</dbReference>
<dbReference type="Gene3D" id="2.60.120.10">
    <property type="entry name" value="Jelly Rolls"/>
    <property type="match status" value="2"/>
</dbReference>
<dbReference type="SMART" id="SM00100">
    <property type="entry name" value="cNMP"/>
    <property type="match status" value="1"/>
</dbReference>
<dbReference type="SUPFAM" id="SSF51206">
    <property type="entry name" value="cAMP-binding domain-like"/>
    <property type="match status" value="2"/>
</dbReference>
<dbReference type="InParanoid" id="A0A5F9CLM4"/>
<organism evidence="2 3">
    <name type="scientific">Oryctolagus cuniculus</name>
    <name type="common">Rabbit</name>
    <dbReference type="NCBI Taxonomy" id="9986"/>
    <lineage>
        <taxon>Eukaryota</taxon>
        <taxon>Metazoa</taxon>
        <taxon>Chordata</taxon>
        <taxon>Craniata</taxon>
        <taxon>Vertebrata</taxon>
        <taxon>Euteleostomi</taxon>
        <taxon>Mammalia</taxon>
        <taxon>Eutheria</taxon>
        <taxon>Euarchontoglires</taxon>
        <taxon>Glires</taxon>
        <taxon>Lagomorpha</taxon>
        <taxon>Leporidae</taxon>
        <taxon>Oryctolagus</taxon>
    </lineage>
</organism>
<accession>A0A5F9CLM4</accession>
<evidence type="ECO:0000313" key="2">
    <source>
        <dbReference type="Ensembl" id="ENSOCUP00000034602.1"/>
    </source>
</evidence>
<dbReference type="InterPro" id="IPR018490">
    <property type="entry name" value="cNMP-bd_dom_sf"/>
</dbReference>
<dbReference type="PANTHER" id="PTHR23011:SF41">
    <property type="entry name" value="CYCLIC NUCLEOTIDE-BINDING DOMAIN-CONTAINING PROTEIN"/>
    <property type="match status" value="1"/>
</dbReference>
<dbReference type="SMR" id="A0A5F9CLM4"/>
<sequence length="421" mass="47379">MKRYIEKSRAAEWARFYLSMKTCSTNELLYSSSSFSKYNLSQDFEKLKTLLSLQPKQRSQENLREIQLCLKKNRSFRSLPNEVQLQLCQTAIYQEYEAESVVLRQGHVPLECCLVLAGHLKSVSSNTSENKSSNSEILSEFEEGDFIGEICLLTDARRHTSVVCETDVTLLVINKEDFCCILAQRVQEQYQETCGFLRNLPLFSSWPKGKIDFLVDCSLRRYYRAGPTIISDNLNSCFLVFVISGHCLVVAQMEREKAVHAWQMKKTGSSALKNVHTGVLPRRPAGVTAVLEASAVSRETSPSATRTTLSTQEPRLQRSSPATCFVEIRVLEQGGIFGLVETLDKSCDLQLCLISGGAECIFIPRTVFLAEAGTETRRTALASVCAYPSVEAIRKHVVEHQAWEAYKARLLEPYLKRGSKV</sequence>
<evidence type="ECO:0000259" key="1">
    <source>
        <dbReference type="PROSITE" id="PS50042"/>
    </source>
</evidence>
<reference evidence="2 3" key="1">
    <citation type="journal article" date="2011" name="Nature">
        <title>A high-resolution map of human evolutionary constraint using 29 mammals.</title>
        <authorList>
            <person name="Lindblad-Toh K."/>
            <person name="Garber M."/>
            <person name="Zuk O."/>
            <person name="Lin M.F."/>
            <person name="Parker B.J."/>
            <person name="Washietl S."/>
            <person name="Kheradpour P."/>
            <person name="Ernst J."/>
            <person name="Jordan G."/>
            <person name="Mauceli E."/>
            <person name="Ward L.D."/>
            <person name="Lowe C.B."/>
            <person name="Holloway A.K."/>
            <person name="Clamp M."/>
            <person name="Gnerre S."/>
            <person name="Alfoldi J."/>
            <person name="Beal K."/>
            <person name="Chang J."/>
            <person name="Clawson H."/>
            <person name="Cuff J."/>
            <person name="Di Palma F."/>
            <person name="Fitzgerald S."/>
            <person name="Flicek P."/>
            <person name="Guttman M."/>
            <person name="Hubisz M.J."/>
            <person name="Jaffe D.B."/>
            <person name="Jungreis I."/>
            <person name="Kent W.J."/>
            <person name="Kostka D."/>
            <person name="Lara M."/>
            <person name="Martins A.L."/>
            <person name="Massingham T."/>
            <person name="Moltke I."/>
            <person name="Raney B.J."/>
            <person name="Rasmussen M.D."/>
            <person name="Robinson J."/>
            <person name="Stark A."/>
            <person name="Vilella A.J."/>
            <person name="Wen J."/>
            <person name="Xie X."/>
            <person name="Zody M.C."/>
            <person name="Baldwin J."/>
            <person name="Bloom T."/>
            <person name="Chin C.W."/>
            <person name="Heiman D."/>
            <person name="Nicol R."/>
            <person name="Nusbaum C."/>
            <person name="Young S."/>
            <person name="Wilkinson J."/>
            <person name="Worley K.C."/>
            <person name="Kovar C.L."/>
            <person name="Muzny D.M."/>
            <person name="Gibbs R.A."/>
            <person name="Cree A."/>
            <person name="Dihn H.H."/>
            <person name="Fowler G."/>
            <person name="Jhangiani S."/>
            <person name="Joshi V."/>
            <person name="Lee S."/>
            <person name="Lewis L.R."/>
            <person name="Nazareth L.V."/>
            <person name="Okwuonu G."/>
            <person name="Santibanez J."/>
            <person name="Warren W.C."/>
            <person name="Mardis E.R."/>
            <person name="Weinstock G.M."/>
            <person name="Wilson R.K."/>
            <person name="Delehaunty K."/>
            <person name="Dooling D."/>
            <person name="Fronik C."/>
            <person name="Fulton L."/>
            <person name="Fulton B."/>
            <person name="Graves T."/>
            <person name="Minx P."/>
            <person name="Sodergren E."/>
            <person name="Birney E."/>
            <person name="Margulies E.H."/>
            <person name="Herrero J."/>
            <person name="Green E.D."/>
            <person name="Haussler D."/>
            <person name="Siepel A."/>
            <person name="Goldman N."/>
            <person name="Pollard K.S."/>
            <person name="Pedersen J.S."/>
            <person name="Lander E.S."/>
            <person name="Kellis M."/>
        </authorList>
    </citation>
    <scope>NUCLEOTIDE SEQUENCE [LARGE SCALE GENOMIC DNA]</scope>
    <source>
        <strain evidence="2 3">Thorbecke inbred</strain>
    </source>
</reference>
<dbReference type="Ensembl" id="ENSOCUT00000058574.1">
    <property type="protein sequence ID" value="ENSOCUP00000034602.1"/>
    <property type="gene ID" value="ENSOCUG00000035473.1"/>
</dbReference>
<dbReference type="AlphaFoldDB" id="A0A5F9CLM4"/>
<protein>
    <recommendedName>
        <fullName evidence="1">Cyclic nucleotide-binding domain-containing protein</fullName>
    </recommendedName>
</protein>
<dbReference type="Bgee" id="ENSOCUG00000035473">
    <property type="expression patterns" value="Expressed in heart and 13 other cell types or tissues"/>
</dbReference>
<dbReference type="Pfam" id="PF00027">
    <property type="entry name" value="cNMP_binding"/>
    <property type="match status" value="1"/>
</dbReference>
<dbReference type="Proteomes" id="UP000001811">
    <property type="component" value="Chromosome 15"/>
</dbReference>
<name>A0A5F9CLM4_RABIT</name>
<dbReference type="CDD" id="cd00038">
    <property type="entry name" value="CAP_ED"/>
    <property type="match status" value="1"/>
</dbReference>
<dbReference type="GeneTree" id="ENSGT00390000003964"/>
<evidence type="ECO:0000313" key="3">
    <source>
        <dbReference type="Proteomes" id="UP000001811"/>
    </source>
</evidence>
<dbReference type="STRING" id="9986.ENSOCUP00000034602"/>
<proteinExistence type="predicted"/>
<dbReference type="InterPro" id="IPR014710">
    <property type="entry name" value="RmlC-like_jellyroll"/>
</dbReference>
<reference evidence="2" key="2">
    <citation type="submission" date="2025-08" db="UniProtKB">
        <authorList>
            <consortium name="Ensembl"/>
        </authorList>
    </citation>
    <scope>IDENTIFICATION</scope>
    <source>
        <strain evidence="2">Thorbecke</strain>
    </source>
</reference>
<reference evidence="2" key="3">
    <citation type="submission" date="2025-09" db="UniProtKB">
        <authorList>
            <consortium name="Ensembl"/>
        </authorList>
    </citation>
    <scope>IDENTIFICATION</scope>
    <source>
        <strain evidence="2">Thorbecke</strain>
    </source>
</reference>
<dbReference type="PANTHER" id="PTHR23011">
    <property type="entry name" value="CYCLIC NUCLEOTIDE-BINDING DOMAIN CONTAINING PROTEIN"/>
    <property type="match status" value="1"/>
</dbReference>
<keyword evidence="3" id="KW-1185">Reference proteome</keyword>
<feature type="domain" description="Cyclic nucleotide-binding" evidence="1">
    <location>
        <begin position="75"/>
        <end position="199"/>
    </location>
</feature>